<keyword evidence="4" id="KW-1185">Reference proteome</keyword>
<feature type="region of interest" description="Disordered" evidence="1">
    <location>
        <begin position="202"/>
        <end position="223"/>
    </location>
</feature>
<dbReference type="InterPro" id="IPR038875">
    <property type="entry name" value="PLA2_conodipine-like"/>
</dbReference>
<evidence type="ECO:0000256" key="1">
    <source>
        <dbReference type="SAM" id="MobiDB-lite"/>
    </source>
</evidence>
<dbReference type="PANTHER" id="PTHR37687:SF1">
    <property type="entry name" value="AGAP006772-PA"/>
    <property type="match status" value="1"/>
</dbReference>
<dbReference type="AlphaFoldDB" id="A0AAV4JPG0"/>
<evidence type="ECO:0000313" key="3">
    <source>
        <dbReference type="EMBL" id="GFS24629.1"/>
    </source>
</evidence>
<dbReference type="Gene3D" id="1.20.90.10">
    <property type="entry name" value="Phospholipase A2 domain"/>
    <property type="match status" value="1"/>
</dbReference>
<feature type="chain" id="PRO_5043506578" evidence="2">
    <location>
        <begin position="29"/>
        <end position="320"/>
    </location>
</feature>
<dbReference type="GO" id="GO:0006644">
    <property type="term" value="P:phospholipid metabolic process"/>
    <property type="evidence" value="ECO:0007669"/>
    <property type="project" value="InterPro"/>
</dbReference>
<evidence type="ECO:0000256" key="2">
    <source>
        <dbReference type="SAM" id="SignalP"/>
    </source>
</evidence>
<gene>
    <name evidence="3" type="ORF">ElyMa_003420700</name>
</gene>
<keyword evidence="2" id="KW-0732">Signal</keyword>
<dbReference type="Proteomes" id="UP000762676">
    <property type="component" value="Unassembled WGS sequence"/>
</dbReference>
<dbReference type="EMBL" id="BMAT01007035">
    <property type="protein sequence ID" value="GFS24629.1"/>
    <property type="molecule type" value="Genomic_DNA"/>
</dbReference>
<protein>
    <submittedName>
        <fullName evidence="3">Conodipine-M alpha chain</fullName>
    </submittedName>
</protein>
<feature type="signal peptide" evidence="2">
    <location>
        <begin position="1"/>
        <end position="28"/>
    </location>
</feature>
<dbReference type="InterPro" id="IPR036444">
    <property type="entry name" value="PLipase_A2_dom_sf"/>
</dbReference>
<organism evidence="3 4">
    <name type="scientific">Elysia marginata</name>
    <dbReference type="NCBI Taxonomy" id="1093978"/>
    <lineage>
        <taxon>Eukaryota</taxon>
        <taxon>Metazoa</taxon>
        <taxon>Spiralia</taxon>
        <taxon>Lophotrochozoa</taxon>
        <taxon>Mollusca</taxon>
        <taxon>Gastropoda</taxon>
        <taxon>Heterobranchia</taxon>
        <taxon>Euthyneura</taxon>
        <taxon>Panpulmonata</taxon>
        <taxon>Sacoglossa</taxon>
        <taxon>Placobranchoidea</taxon>
        <taxon>Plakobranchidae</taxon>
        <taxon>Elysia</taxon>
    </lineage>
</organism>
<dbReference type="GO" id="GO:0050482">
    <property type="term" value="P:arachidonate secretion"/>
    <property type="evidence" value="ECO:0007669"/>
    <property type="project" value="InterPro"/>
</dbReference>
<sequence length="320" mass="36453">MNLRSASGLSLAAAVLLCFLLLEVPVQARPDTLGLEMEVGLGDDPSRPCLHYEGDGCSIPFGLPFFYKTQFTKSCDRHDVCYHCGSAYNFTRPQCDHAFRQNTLATCKDQYLNATASPSLDVLLGVPDNTATARESPHQIRFLKTVEEHGMDSLEIVFDREVVALEMDHPAPNLTQFVEWFSRHDVHVRMLSEWVRDLSRYQQQPGSSDMSREESSDKIGTSEENNNDFDWCAEVDDYLKAHNESIPSSVGLVCPDIKYLTCNFFSEVYFLAVRIFANSSYFKKAEFYCHESWVPKCLPHPPSETLKFIPLREWRLNTLP</sequence>
<dbReference type="PANTHER" id="PTHR37687">
    <property type="entry name" value="AGAP006772-PA"/>
    <property type="match status" value="1"/>
</dbReference>
<comment type="caution">
    <text evidence="3">The sequence shown here is derived from an EMBL/GenBank/DDBJ whole genome shotgun (WGS) entry which is preliminary data.</text>
</comment>
<evidence type="ECO:0000313" key="4">
    <source>
        <dbReference type="Proteomes" id="UP000762676"/>
    </source>
</evidence>
<name>A0AAV4JPG0_9GAST</name>
<proteinExistence type="predicted"/>
<dbReference type="SUPFAM" id="SSF48619">
    <property type="entry name" value="Phospholipase A2, PLA2"/>
    <property type="match status" value="1"/>
</dbReference>
<feature type="compositionally biased region" description="Basic and acidic residues" evidence="1">
    <location>
        <begin position="210"/>
        <end position="221"/>
    </location>
</feature>
<reference evidence="3 4" key="1">
    <citation type="journal article" date="2021" name="Elife">
        <title>Chloroplast acquisition without the gene transfer in kleptoplastic sea slugs, Plakobranchus ocellatus.</title>
        <authorList>
            <person name="Maeda T."/>
            <person name="Takahashi S."/>
            <person name="Yoshida T."/>
            <person name="Shimamura S."/>
            <person name="Takaki Y."/>
            <person name="Nagai Y."/>
            <person name="Toyoda A."/>
            <person name="Suzuki Y."/>
            <person name="Arimoto A."/>
            <person name="Ishii H."/>
            <person name="Satoh N."/>
            <person name="Nishiyama T."/>
            <person name="Hasebe M."/>
            <person name="Maruyama T."/>
            <person name="Minagawa J."/>
            <person name="Obokata J."/>
            <person name="Shigenobu S."/>
        </authorList>
    </citation>
    <scope>NUCLEOTIDE SEQUENCE [LARGE SCALE GENOMIC DNA]</scope>
</reference>
<accession>A0AAV4JPG0</accession>
<dbReference type="GO" id="GO:0004623">
    <property type="term" value="F:phospholipase A2 activity"/>
    <property type="evidence" value="ECO:0007669"/>
    <property type="project" value="InterPro"/>
</dbReference>